<dbReference type="InterPro" id="IPR049407">
    <property type="entry name" value="Usp38-like_N"/>
</dbReference>
<sequence length="560" mass="62835">MPQLFLNLSDNEKECSIGIGYLLQAIPEAYTSVVDPFIQGLDSSALWRLRFTVQRLINWLVTIDLPGIAIWIVAIMESLASRGEFMLLRELADENAYKIARQLAFKARRKDALLVLRFMLLGYHHSPVLFNNIVQGLLPLVAKCRKTSEDITFAGEINNLAQILLIHFGDTDAVSTKVQKARAFLDLPVVSRAEALQTMQENSWKKSLHIQNTSAGFRRRPAFAQPLGKVGLVNLGNSCFMNSALRALFCSTEFKQSILSDTLKVEPSKVMTTRLRETFNNLSTPRLSVVTPSALYKALPNWLNDGHQQDAAEFIKILFSQLEGEGPIPKEALSSFQGTAVNQIACGTCGTVSSNKEEFYDLTVPLPRADIAELQALVDIFPTIEKLNDENNNKYFCDKCKSLQDATRSTILESVPTNLIISLNRFEFDVVRAQRIKINTPLHLSENINIKVRDGQEAQSYSLYAVVIHTGDSANHGHYYTYARDSAAVDVVTAKDQDAATWLIYNDTRITISSFEAMQQSLERSRADTPYMLFFRKICHISPKNEVTQVIRVKRSASNL</sequence>
<proteinExistence type="predicted"/>
<dbReference type="EMBL" id="MCFF01000063">
    <property type="protein sequence ID" value="ORZ01844.1"/>
    <property type="molecule type" value="Genomic_DNA"/>
</dbReference>
<evidence type="ECO:0000256" key="1">
    <source>
        <dbReference type="SAM" id="Phobius"/>
    </source>
</evidence>
<dbReference type="Pfam" id="PF00443">
    <property type="entry name" value="UCH"/>
    <property type="match status" value="1"/>
</dbReference>
<dbReference type="InterPro" id="IPR018200">
    <property type="entry name" value="USP_CS"/>
</dbReference>
<gene>
    <name evidence="3" type="ORF">BCR41DRAFT_210544</name>
</gene>
<dbReference type="InterPro" id="IPR038765">
    <property type="entry name" value="Papain-like_cys_pep_sf"/>
</dbReference>
<feature type="transmembrane region" description="Helical" evidence="1">
    <location>
        <begin position="56"/>
        <end position="76"/>
    </location>
</feature>
<dbReference type="GeneID" id="33561801"/>
<accession>A0A1Y2G7S0</accession>
<dbReference type="InParanoid" id="A0A1Y2G7S0"/>
<dbReference type="PROSITE" id="PS50235">
    <property type="entry name" value="USP_3"/>
    <property type="match status" value="1"/>
</dbReference>
<dbReference type="Pfam" id="PF21246">
    <property type="entry name" value="Usp38-like_N"/>
    <property type="match status" value="1"/>
</dbReference>
<evidence type="ECO:0000313" key="4">
    <source>
        <dbReference type="Proteomes" id="UP000193648"/>
    </source>
</evidence>
<keyword evidence="1" id="KW-0472">Membrane</keyword>
<evidence type="ECO:0000313" key="3">
    <source>
        <dbReference type="EMBL" id="ORZ01844.1"/>
    </source>
</evidence>
<keyword evidence="1" id="KW-1133">Transmembrane helix</keyword>
<dbReference type="InterPro" id="IPR001394">
    <property type="entry name" value="Peptidase_C19_UCH"/>
</dbReference>
<dbReference type="RefSeq" id="XP_021876141.1">
    <property type="nucleotide sequence ID" value="XM_022019957.1"/>
</dbReference>
<dbReference type="OrthoDB" id="420187at2759"/>
<dbReference type="InterPro" id="IPR050164">
    <property type="entry name" value="Peptidase_C19"/>
</dbReference>
<dbReference type="PROSITE" id="PS00973">
    <property type="entry name" value="USP_2"/>
    <property type="match status" value="1"/>
</dbReference>
<name>A0A1Y2G7S0_9FUNG</name>
<dbReference type="SUPFAM" id="SSF54001">
    <property type="entry name" value="Cysteine proteinases"/>
    <property type="match status" value="1"/>
</dbReference>
<organism evidence="3 4">
    <name type="scientific">Lobosporangium transversale</name>
    <dbReference type="NCBI Taxonomy" id="64571"/>
    <lineage>
        <taxon>Eukaryota</taxon>
        <taxon>Fungi</taxon>
        <taxon>Fungi incertae sedis</taxon>
        <taxon>Mucoromycota</taxon>
        <taxon>Mortierellomycotina</taxon>
        <taxon>Mortierellomycetes</taxon>
        <taxon>Mortierellales</taxon>
        <taxon>Mortierellaceae</taxon>
        <taxon>Lobosporangium</taxon>
    </lineage>
</organism>
<protein>
    <recommendedName>
        <fullName evidence="2">USP domain-containing protein</fullName>
    </recommendedName>
</protein>
<keyword evidence="4" id="KW-1185">Reference proteome</keyword>
<dbReference type="Proteomes" id="UP000193648">
    <property type="component" value="Unassembled WGS sequence"/>
</dbReference>
<dbReference type="Gene3D" id="3.90.70.10">
    <property type="entry name" value="Cysteine proteinases"/>
    <property type="match status" value="1"/>
</dbReference>
<evidence type="ECO:0000259" key="2">
    <source>
        <dbReference type="PROSITE" id="PS50235"/>
    </source>
</evidence>
<feature type="domain" description="USP" evidence="2">
    <location>
        <begin position="230"/>
        <end position="538"/>
    </location>
</feature>
<dbReference type="AlphaFoldDB" id="A0A1Y2G7S0"/>
<dbReference type="GO" id="GO:0016579">
    <property type="term" value="P:protein deubiquitination"/>
    <property type="evidence" value="ECO:0007669"/>
    <property type="project" value="InterPro"/>
</dbReference>
<reference evidence="3 4" key="1">
    <citation type="submission" date="2016-07" db="EMBL/GenBank/DDBJ databases">
        <title>Pervasive Adenine N6-methylation of Active Genes in Fungi.</title>
        <authorList>
            <consortium name="DOE Joint Genome Institute"/>
            <person name="Mondo S.J."/>
            <person name="Dannebaum R.O."/>
            <person name="Kuo R.C."/>
            <person name="Labutti K."/>
            <person name="Haridas S."/>
            <person name="Kuo A."/>
            <person name="Salamov A."/>
            <person name="Ahrendt S.R."/>
            <person name="Lipzen A."/>
            <person name="Sullivan W."/>
            <person name="Andreopoulos W.B."/>
            <person name="Clum A."/>
            <person name="Lindquist E."/>
            <person name="Daum C."/>
            <person name="Ramamoorthy G.K."/>
            <person name="Gryganskyi A."/>
            <person name="Culley D."/>
            <person name="Magnuson J.K."/>
            <person name="James T.Y."/>
            <person name="O'Malley M.A."/>
            <person name="Stajich J.E."/>
            <person name="Spatafora J.W."/>
            <person name="Visel A."/>
            <person name="Grigoriev I.V."/>
        </authorList>
    </citation>
    <scope>NUCLEOTIDE SEQUENCE [LARGE SCALE GENOMIC DNA]</scope>
    <source>
        <strain evidence="3 4">NRRL 3116</strain>
    </source>
</reference>
<dbReference type="PANTHER" id="PTHR24006">
    <property type="entry name" value="UBIQUITIN CARBOXYL-TERMINAL HYDROLASE"/>
    <property type="match status" value="1"/>
</dbReference>
<dbReference type="GO" id="GO:0005829">
    <property type="term" value="C:cytosol"/>
    <property type="evidence" value="ECO:0007669"/>
    <property type="project" value="TreeGrafter"/>
</dbReference>
<dbReference type="PANTHER" id="PTHR24006:SF905">
    <property type="entry name" value="UBIQUITIN CARBOXYL-TERMINAL HYDROLASE 1"/>
    <property type="match status" value="1"/>
</dbReference>
<dbReference type="GO" id="GO:0005634">
    <property type="term" value="C:nucleus"/>
    <property type="evidence" value="ECO:0007669"/>
    <property type="project" value="TreeGrafter"/>
</dbReference>
<dbReference type="STRING" id="64571.A0A1Y2G7S0"/>
<keyword evidence="1" id="KW-0812">Transmembrane</keyword>
<dbReference type="InterPro" id="IPR028889">
    <property type="entry name" value="USP"/>
</dbReference>
<comment type="caution">
    <text evidence="3">The sequence shown here is derived from an EMBL/GenBank/DDBJ whole genome shotgun (WGS) entry which is preliminary data.</text>
</comment>
<dbReference type="GO" id="GO:0004843">
    <property type="term" value="F:cysteine-type deubiquitinase activity"/>
    <property type="evidence" value="ECO:0007669"/>
    <property type="project" value="InterPro"/>
</dbReference>